<evidence type="ECO:0000313" key="3">
    <source>
        <dbReference type="Proteomes" id="UP000001396"/>
    </source>
</evidence>
<protein>
    <recommendedName>
        <fullName evidence="4">Serine protease</fullName>
    </recommendedName>
</protein>
<accession>D3BDP2</accession>
<comment type="caution">
    <text evidence="2">The sequence shown here is derived from an EMBL/GenBank/DDBJ whole genome shotgun (WGS) entry which is preliminary data.</text>
</comment>
<evidence type="ECO:0008006" key="4">
    <source>
        <dbReference type="Google" id="ProtNLM"/>
    </source>
</evidence>
<organism evidence="2 3">
    <name type="scientific">Heterostelium pallidum (strain ATCC 26659 / Pp 5 / PN500)</name>
    <name type="common">Cellular slime mold</name>
    <name type="synonym">Polysphondylium pallidum</name>
    <dbReference type="NCBI Taxonomy" id="670386"/>
    <lineage>
        <taxon>Eukaryota</taxon>
        <taxon>Amoebozoa</taxon>
        <taxon>Evosea</taxon>
        <taxon>Eumycetozoa</taxon>
        <taxon>Dictyostelia</taxon>
        <taxon>Acytosteliales</taxon>
        <taxon>Acytosteliaceae</taxon>
        <taxon>Heterostelium</taxon>
    </lineage>
</organism>
<dbReference type="RefSeq" id="XP_020432143.1">
    <property type="nucleotide sequence ID" value="XM_020577695.1"/>
</dbReference>
<sequence>MNHLSKTIFNFVFNFYSKLLIEIKSYCNISNKYQVPGTVEPLWTSGTGICVRKDLVMTAGHLLKLKYEKIYIYFGNDATINFEVFLNKMDVDYMYELESCGRDFDQIFHDPFIVTDFKGNQHNWILDNDLEVLRFKGKKPKKIDILFPMLPTNDLSVDHYVMGYPGYVTLDEFIAKHNETTANLTDLENLYNQVINDTRYFQKKTVCIGEVNKSDKKVITHRCPTLGGMSGGIFANIEHKRKFLGVHLGGAQDIGNFAISVTHPLFWYLYEKYVLDDQFIKDKKNRKHLKEYLDYFNYKHSLQKVFDQDGKIIGQIVPFNSRSKLVKVVANKEFYEKTSGAVGRIFIKYQVPGKVEPVWTSGTGFCVKKDLVMTAGHILTFEVDTTAPIETQEMQRNLKYEKVYIYFGNDATMGVEVILNKMDVDYMYELESCGRDFEQLFKDPFSVTDFNGKPNNWIPANDLEVLRFKGTPPASIDILFPMLPTNDLSVDHYVMGYPGHVNLDKFITDHKGTSVKLIDLENLYKQVFIDSNHFERKTVCIGKVIKSEMNVITHRCPTLGGTSGGIFASSQHERKFIGVHLGGGHDIGNLAISVTHPLFWYLYKTYVLDDQFIQDNRKHLEQYLIYFNHIKIYIRSLSNTNVVYSTQMKEHPKNEKSKSRLKRSQN</sequence>
<dbReference type="InParanoid" id="D3BDP2"/>
<proteinExistence type="predicted"/>
<dbReference type="AlphaFoldDB" id="D3BDP2"/>
<feature type="compositionally biased region" description="Basic and acidic residues" evidence="1">
    <location>
        <begin position="648"/>
        <end position="658"/>
    </location>
</feature>
<dbReference type="GeneID" id="31362325"/>
<dbReference type="InterPro" id="IPR009003">
    <property type="entry name" value="Peptidase_S1_PA"/>
</dbReference>
<evidence type="ECO:0000313" key="2">
    <source>
        <dbReference type="EMBL" id="EFA80023.1"/>
    </source>
</evidence>
<dbReference type="SUPFAM" id="SSF50494">
    <property type="entry name" value="Trypsin-like serine proteases"/>
    <property type="match status" value="2"/>
</dbReference>
<feature type="region of interest" description="Disordered" evidence="1">
    <location>
        <begin position="647"/>
        <end position="666"/>
    </location>
</feature>
<dbReference type="EMBL" id="ADBJ01000031">
    <property type="protein sequence ID" value="EFA80023.1"/>
    <property type="molecule type" value="Genomic_DNA"/>
</dbReference>
<gene>
    <name evidence="2" type="ORF">PPL_06844</name>
</gene>
<evidence type="ECO:0000256" key="1">
    <source>
        <dbReference type="SAM" id="MobiDB-lite"/>
    </source>
</evidence>
<name>D3BDP2_HETP5</name>
<keyword evidence="3" id="KW-1185">Reference proteome</keyword>
<reference evidence="2 3" key="1">
    <citation type="journal article" date="2011" name="Genome Res.">
        <title>Phylogeny-wide analysis of social amoeba genomes highlights ancient origins for complex intercellular communication.</title>
        <authorList>
            <person name="Heidel A.J."/>
            <person name="Lawal H.M."/>
            <person name="Felder M."/>
            <person name="Schilde C."/>
            <person name="Helps N.R."/>
            <person name="Tunggal B."/>
            <person name="Rivero F."/>
            <person name="John U."/>
            <person name="Schleicher M."/>
            <person name="Eichinger L."/>
            <person name="Platzer M."/>
            <person name="Noegel A.A."/>
            <person name="Schaap P."/>
            <person name="Gloeckner G."/>
        </authorList>
    </citation>
    <scope>NUCLEOTIDE SEQUENCE [LARGE SCALE GENOMIC DNA]</scope>
    <source>
        <strain evidence="3">ATCC 26659 / Pp 5 / PN500</strain>
    </source>
</reference>
<dbReference type="Proteomes" id="UP000001396">
    <property type="component" value="Unassembled WGS sequence"/>
</dbReference>